<evidence type="ECO:0000256" key="8">
    <source>
        <dbReference type="ARBA" id="ARBA00022722"/>
    </source>
</evidence>
<evidence type="ECO:0000256" key="11">
    <source>
        <dbReference type="ARBA" id="ARBA00022776"/>
    </source>
</evidence>
<keyword evidence="19" id="KW-0131">Cell cycle</keyword>
<dbReference type="AlphaFoldDB" id="A0A7J6B1P3"/>
<evidence type="ECO:0000256" key="17">
    <source>
        <dbReference type="ARBA" id="ARBA00023242"/>
    </source>
</evidence>
<comment type="subcellular location">
    <subcellularLocation>
        <location evidence="2">Chromosome</location>
    </subcellularLocation>
    <subcellularLocation>
        <location evidence="1">Nucleus</location>
    </subcellularLocation>
</comment>
<keyword evidence="15" id="KW-0238">DNA-binding</keyword>
<feature type="compositionally biased region" description="Basic and acidic residues" evidence="21">
    <location>
        <begin position="276"/>
        <end position="289"/>
    </location>
</feature>
<evidence type="ECO:0000313" key="25">
    <source>
        <dbReference type="Proteomes" id="UP000593565"/>
    </source>
</evidence>
<dbReference type="PANTHER" id="PTHR15107">
    <property type="entry name" value="RETINOBLASTOMA BINDING PROTEIN 8"/>
    <property type="match status" value="1"/>
</dbReference>
<dbReference type="GO" id="GO:0005634">
    <property type="term" value="C:nucleus"/>
    <property type="evidence" value="ECO:0007669"/>
    <property type="project" value="UniProtKB-SubCell"/>
</dbReference>
<proteinExistence type="inferred from homology"/>
<keyword evidence="16" id="KW-0234">DNA repair</keyword>
<keyword evidence="11" id="KW-0498">Mitosis</keyword>
<evidence type="ECO:0000256" key="15">
    <source>
        <dbReference type="ARBA" id="ARBA00023125"/>
    </source>
</evidence>
<feature type="region of interest" description="Disordered" evidence="21">
    <location>
        <begin position="251"/>
        <end position="324"/>
    </location>
</feature>
<evidence type="ECO:0000313" key="24">
    <source>
        <dbReference type="EMBL" id="KAF4087618.1"/>
    </source>
</evidence>
<dbReference type="GO" id="GO:0004519">
    <property type="term" value="F:endonuclease activity"/>
    <property type="evidence" value="ECO:0007669"/>
    <property type="project" value="UniProtKB-KW"/>
</dbReference>
<comment type="caution">
    <text evidence="24">The sequence shown here is derived from an EMBL/GenBank/DDBJ whole genome shotgun (WGS) entry which is preliminary data.</text>
</comment>
<dbReference type="EMBL" id="JAAGNN010000006">
    <property type="protein sequence ID" value="KAF4087618.1"/>
    <property type="molecule type" value="Genomic_DNA"/>
</dbReference>
<feature type="coiled-coil region" evidence="20">
    <location>
        <begin position="113"/>
        <end position="140"/>
    </location>
</feature>
<dbReference type="GO" id="GO:0003684">
    <property type="term" value="F:damaged DNA binding"/>
    <property type="evidence" value="ECO:0007669"/>
    <property type="project" value="TreeGrafter"/>
</dbReference>
<evidence type="ECO:0000256" key="10">
    <source>
        <dbReference type="ARBA" id="ARBA00022763"/>
    </source>
</evidence>
<evidence type="ECO:0000256" key="2">
    <source>
        <dbReference type="ARBA" id="ARBA00004286"/>
    </source>
</evidence>
<dbReference type="GO" id="GO:0010792">
    <property type="term" value="P:DNA double-strand break processing involved in repair via single-strand annealing"/>
    <property type="evidence" value="ECO:0007669"/>
    <property type="project" value="TreeGrafter"/>
</dbReference>
<keyword evidence="17" id="KW-0539">Nucleus</keyword>
<evidence type="ECO:0000259" key="22">
    <source>
        <dbReference type="Pfam" id="PF08573"/>
    </source>
</evidence>
<evidence type="ECO:0000256" key="13">
    <source>
        <dbReference type="ARBA" id="ARBA00022833"/>
    </source>
</evidence>
<keyword evidence="5" id="KW-0158">Chromosome</keyword>
<dbReference type="Pfam" id="PF08573">
    <property type="entry name" value="SAE2"/>
    <property type="match status" value="1"/>
</dbReference>
<keyword evidence="13" id="KW-0862">Zinc</keyword>
<evidence type="ECO:0000259" key="23">
    <source>
        <dbReference type="Pfam" id="PF10482"/>
    </source>
</evidence>
<dbReference type="GO" id="GO:0051321">
    <property type="term" value="P:meiotic cell cycle"/>
    <property type="evidence" value="ECO:0007669"/>
    <property type="project" value="UniProtKB-KW"/>
</dbReference>
<dbReference type="Proteomes" id="UP000593565">
    <property type="component" value="Unassembled WGS sequence"/>
</dbReference>
<dbReference type="InterPro" id="IPR013882">
    <property type="entry name" value="Ctp1_C"/>
</dbReference>
<keyword evidence="18" id="KW-0469">Meiosis</keyword>
<gene>
    <name evidence="24" type="ORF">AMELA_G00072740</name>
</gene>
<reference evidence="24 25" key="1">
    <citation type="submission" date="2020-02" db="EMBL/GenBank/DDBJ databases">
        <title>A chromosome-scale genome assembly of the black bullhead catfish (Ameiurus melas).</title>
        <authorList>
            <person name="Wen M."/>
            <person name="Zham M."/>
            <person name="Cabau C."/>
            <person name="Klopp C."/>
            <person name="Donnadieu C."/>
            <person name="Roques C."/>
            <person name="Bouchez O."/>
            <person name="Lampietro C."/>
            <person name="Jouanno E."/>
            <person name="Herpin A."/>
            <person name="Louis A."/>
            <person name="Berthelot C."/>
            <person name="Parey E."/>
            <person name="Roest-Crollius H."/>
            <person name="Braasch I."/>
            <person name="Postlethwait J."/>
            <person name="Robinson-Rechavi M."/>
            <person name="Echchiki A."/>
            <person name="Begum T."/>
            <person name="Montfort J."/>
            <person name="Schartl M."/>
            <person name="Bobe J."/>
            <person name="Guiguen Y."/>
        </authorList>
    </citation>
    <scope>NUCLEOTIDE SEQUENCE [LARGE SCALE GENOMIC DNA]</scope>
    <source>
        <strain evidence="24">M_S1</strain>
        <tissue evidence="24">Blood</tissue>
    </source>
</reference>
<evidence type="ECO:0000256" key="5">
    <source>
        <dbReference type="ARBA" id="ARBA00022454"/>
    </source>
</evidence>
<evidence type="ECO:0000256" key="19">
    <source>
        <dbReference type="ARBA" id="ARBA00023306"/>
    </source>
</evidence>
<evidence type="ECO:0000256" key="6">
    <source>
        <dbReference type="ARBA" id="ARBA00022553"/>
    </source>
</evidence>
<dbReference type="InterPro" id="IPR019518">
    <property type="entry name" value="CtIP_N"/>
</dbReference>
<dbReference type="PANTHER" id="PTHR15107:SF4">
    <property type="entry name" value="DNA ENDONUCLEASE RBBP8"/>
    <property type="match status" value="1"/>
</dbReference>
<dbReference type="GO" id="GO:0016787">
    <property type="term" value="F:hydrolase activity"/>
    <property type="evidence" value="ECO:0007669"/>
    <property type="project" value="UniProtKB-KW"/>
</dbReference>
<accession>A0A7J6B1P3</accession>
<evidence type="ECO:0000256" key="20">
    <source>
        <dbReference type="SAM" id="Coils"/>
    </source>
</evidence>
<feature type="domain" description="DNA endonuclease activator Ctp1 C-terminal" evidence="22">
    <location>
        <begin position="517"/>
        <end position="552"/>
    </location>
</feature>
<evidence type="ECO:0000256" key="14">
    <source>
        <dbReference type="ARBA" id="ARBA00023054"/>
    </source>
</evidence>
<comment type="similarity">
    <text evidence="3">Belongs to the COM1/SAE2/CtIP family.</text>
</comment>
<evidence type="ECO:0000256" key="16">
    <source>
        <dbReference type="ARBA" id="ARBA00023204"/>
    </source>
</evidence>
<dbReference type="Pfam" id="PF10482">
    <property type="entry name" value="CtIP_N"/>
    <property type="match status" value="1"/>
</dbReference>
<feature type="coiled-coil region" evidence="20">
    <location>
        <begin position="57"/>
        <end position="84"/>
    </location>
</feature>
<evidence type="ECO:0000256" key="12">
    <source>
        <dbReference type="ARBA" id="ARBA00022801"/>
    </source>
</evidence>
<evidence type="ECO:0000256" key="9">
    <source>
        <dbReference type="ARBA" id="ARBA00022759"/>
    </source>
</evidence>
<keyword evidence="6" id="KW-0597">Phosphoprotein</keyword>
<name>A0A7J6B1P3_AMEME</name>
<feature type="domain" description="DNA endonuclease Ctp1 N-terminal" evidence="23">
    <location>
        <begin position="21"/>
        <end position="134"/>
    </location>
</feature>
<feature type="region of interest" description="Disordered" evidence="21">
    <location>
        <begin position="561"/>
        <end position="587"/>
    </location>
</feature>
<feature type="compositionally biased region" description="Basic and acidic residues" evidence="21">
    <location>
        <begin position="298"/>
        <end position="311"/>
    </location>
</feature>
<evidence type="ECO:0000256" key="7">
    <source>
        <dbReference type="ARBA" id="ARBA00022618"/>
    </source>
</evidence>
<keyword evidence="7" id="KW-0132">Cell division</keyword>
<dbReference type="GO" id="GO:0051301">
    <property type="term" value="P:cell division"/>
    <property type="evidence" value="ECO:0007669"/>
    <property type="project" value="UniProtKB-KW"/>
</dbReference>
<evidence type="ECO:0000256" key="3">
    <source>
        <dbReference type="ARBA" id="ARBA00007496"/>
    </source>
</evidence>
<evidence type="ECO:0000256" key="4">
    <source>
        <dbReference type="ARBA" id="ARBA00020680"/>
    </source>
</evidence>
<evidence type="ECO:0000256" key="1">
    <source>
        <dbReference type="ARBA" id="ARBA00004123"/>
    </source>
</evidence>
<evidence type="ECO:0000256" key="21">
    <source>
        <dbReference type="SAM" id="MobiDB-lite"/>
    </source>
</evidence>
<keyword evidence="14 20" id="KW-0175">Coiled coil</keyword>
<dbReference type="GO" id="GO:0005694">
    <property type="term" value="C:chromosome"/>
    <property type="evidence" value="ECO:0007669"/>
    <property type="project" value="UniProtKB-SubCell"/>
</dbReference>
<protein>
    <recommendedName>
        <fullName evidence="4">DNA endonuclease RBBP8</fullName>
    </recommendedName>
</protein>
<keyword evidence="25" id="KW-1185">Reference proteome</keyword>
<keyword evidence="8" id="KW-0540">Nuclease</keyword>
<keyword evidence="12" id="KW-0378">Hydrolase</keyword>
<sequence length="587" mass="67053">MSSAQCTDEVCTPGSNPEPAFQDLLEHLRHFHDTTVQGLQLKVNKLKKERCSDAQRLEEFYNKNQHLREQQRTLQESINVLKERLQSGPCDRCRETEKRMKKTQAVFENLPLLNELQSERNMLKEENRKLSLQLEQLRGQILQQTSFTEPEEGMIPDSPKQPMSFPVVNKMKRKKDQSHVRYAEHLRSQPLPAPRKRELATSLGCHAGDVLVPETCDLDVTCIERCNTKIHGRTVVAETCHIDLNSEQMHESDVNVLSQPKHKVKNFTSCPGAEEQTDKRRMEKKHDGPESSQRLSGRHIEQEACKRRSQETEQATPDASCTSPCTPCKSPSLSQNCSPNDESWSMDPGAALSQYDTSILPHPEPKIQAETVDLDCTYVSHSLLVAHQKRTELKQTSGITGIGQKANDSLANIFDTTGHGDYESCPPDDMSTMEKEYVLENEEEEECEKQEDGTIQDERMEEVELMDEEENPIGGSAESAKNESIARVVVVRKKAERRKLHGHTCKECELYYADLPEEERRKKLSSCSRHRFHYIPPSTPENFWDVGFPSTQTCIERGYIKEDNQADPRLRRKKPYHATFSPKAKAL</sequence>
<feature type="compositionally biased region" description="Polar residues" evidence="21">
    <location>
        <begin position="312"/>
        <end position="324"/>
    </location>
</feature>
<keyword evidence="10" id="KW-0227">DNA damage</keyword>
<dbReference type="InterPro" id="IPR033316">
    <property type="entry name" value="RBBP8-like"/>
</dbReference>
<organism evidence="24 25">
    <name type="scientific">Ameiurus melas</name>
    <name type="common">Black bullhead</name>
    <name type="synonym">Silurus melas</name>
    <dbReference type="NCBI Taxonomy" id="219545"/>
    <lineage>
        <taxon>Eukaryota</taxon>
        <taxon>Metazoa</taxon>
        <taxon>Chordata</taxon>
        <taxon>Craniata</taxon>
        <taxon>Vertebrata</taxon>
        <taxon>Euteleostomi</taxon>
        <taxon>Actinopterygii</taxon>
        <taxon>Neopterygii</taxon>
        <taxon>Teleostei</taxon>
        <taxon>Ostariophysi</taxon>
        <taxon>Siluriformes</taxon>
        <taxon>Ictaluridae</taxon>
        <taxon>Ameiurus</taxon>
    </lineage>
</organism>
<evidence type="ECO:0000256" key="18">
    <source>
        <dbReference type="ARBA" id="ARBA00023254"/>
    </source>
</evidence>
<keyword evidence="9" id="KW-0255">Endonuclease</keyword>